<sequence length="277" mass="31772">MASERPQEAVSELSHESYLIKQKIRLAEFSTSPGDIATARMQSSASLLESIHKSRDQYQSFSNVQHLILPPHPASLLKTKMDILQTLKSSLEQACNADSHLPQSTKEFLQNVTMRDVDARISEDSPHLEAARAQEEKWSRSEHNIHNKYFKLCHDLQYLVASPEGCPRFVEKLTILYWIAVIVLTFLFKDPSQQSEAVELEMKHDFDVHMFDLFLVFSGAMFAFAFATSVQLNGLRRRPLDRFYAPSWGSCVFITAMLWAIGSMAYMVFRESVRQFK</sequence>
<gene>
    <name evidence="2" type="ORF">OHK93_003710</name>
</gene>
<keyword evidence="1" id="KW-0472">Membrane</keyword>
<feature type="transmembrane region" description="Helical" evidence="1">
    <location>
        <begin position="169"/>
        <end position="188"/>
    </location>
</feature>
<evidence type="ECO:0000313" key="3">
    <source>
        <dbReference type="Proteomes" id="UP001161017"/>
    </source>
</evidence>
<proteinExistence type="predicted"/>
<protein>
    <submittedName>
        <fullName evidence="2">Uncharacterized protein</fullName>
    </submittedName>
</protein>
<feature type="transmembrane region" description="Helical" evidence="1">
    <location>
        <begin position="247"/>
        <end position="269"/>
    </location>
</feature>
<name>A0AA43TUX0_9LECA</name>
<keyword evidence="3" id="KW-1185">Reference proteome</keyword>
<dbReference type="AlphaFoldDB" id="A0AA43TUX0"/>
<dbReference type="Proteomes" id="UP001161017">
    <property type="component" value="Unassembled WGS sequence"/>
</dbReference>
<organism evidence="2 3">
    <name type="scientific">Ramalina farinacea</name>
    <dbReference type="NCBI Taxonomy" id="258253"/>
    <lineage>
        <taxon>Eukaryota</taxon>
        <taxon>Fungi</taxon>
        <taxon>Dikarya</taxon>
        <taxon>Ascomycota</taxon>
        <taxon>Pezizomycotina</taxon>
        <taxon>Lecanoromycetes</taxon>
        <taxon>OSLEUM clade</taxon>
        <taxon>Lecanoromycetidae</taxon>
        <taxon>Lecanorales</taxon>
        <taxon>Lecanorineae</taxon>
        <taxon>Ramalinaceae</taxon>
        <taxon>Ramalina</taxon>
    </lineage>
</organism>
<keyword evidence="1" id="KW-1133">Transmembrane helix</keyword>
<keyword evidence="1" id="KW-0812">Transmembrane</keyword>
<comment type="caution">
    <text evidence="2">The sequence shown here is derived from an EMBL/GenBank/DDBJ whole genome shotgun (WGS) entry which is preliminary data.</text>
</comment>
<evidence type="ECO:0000256" key="1">
    <source>
        <dbReference type="SAM" id="Phobius"/>
    </source>
</evidence>
<dbReference type="EMBL" id="JAPUFD010000019">
    <property type="protein sequence ID" value="MDI1492496.1"/>
    <property type="molecule type" value="Genomic_DNA"/>
</dbReference>
<evidence type="ECO:0000313" key="2">
    <source>
        <dbReference type="EMBL" id="MDI1492496.1"/>
    </source>
</evidence>
<reference evidence="2" key="1">
    <citation type="journal article" date="2023" name="Genome Biol. Evol.">
        <title>First Whole Genome Sequence and Flow Cytometry Genome Size Data for the Lichen-Forming Fungus Ramalina farinacea (Ascomycota).</title>
        <authorList>
            <person name="Llewellyn T."/>
            <person name="Mian S."/>
            <person name="Hill R."/>
            <person name="Leitch I.J."/>
            <person name="Gaya E."/>
        </authorList>
    </citation>
    <scope>NUCLEOTIDE SEQUENCE</scope>
    <source>
        <strain evidence="2">LIQ254RAFAR</strain>
    </source>
</reference>
<feature type="transmembrane region" description="Helical" evidence="1">
    <location>
        <begin position="208"/>
        <end position="227"/>
    </location>
</feature>
<accession>A0AA43TUX0</accession>